<evidence type="ECO:0000313" key="2">
    <source>
        <dbReference type="EMBL" id="CDX58725.1"/>
    </source>
</evidence>
<feature type="transmembrane region" description="Helical" evidence="1">
    <location>
        <begin position="110"/>
        <end position="134"/>
    </location>
</feature>
<gene>
    <name evidence="2" type="ORF">MPL3365_30276</name>
</gene>
<dbReference type="EMBL" id="CCNE01000023">
    <property type="protein sequence ID" value="CDX58725.1"/>
    <property type="molecule type" value="Genomic_DNA"/>
</dbReference>
<reference evidence="2 3" key="1">
    <citation type="submission" date="2014-08" db="EMBL/GenBank/DDBJ databases">
        <authorList>
            <person name="Moulin Lionel"/>
        </authorList>
    </citation>
    <scope>NUCLEOTIDE SEQUENCE [LARGE SCALE GENOMIC DNA]</scope>
</reference>
<keyword evidence="1" id="KW-0472">Membrane</keyword>
<keyword evidence="1" id="KW-0812">Transmembrane</keyword>
<organism evidence="2 3">
    <name type="scientific">Mesorhizobium plurifarium</name>
    <dbReference type="NCBI Taxonomy" id="69974"/>
    <lineage>
        <taxon>Bacteria</taxon>
        <taxon>Pseudomonadati</taxon>
        <taxon>Pseudomonadota</taxon>
        <taxon>Alphaproteobacteria</taxon>
        <taxon>Hyphomicrobiales</taxon>
        <taxon>Phyllobacteriaceae</taxon>
        <taxon>Mesorhizobium</taxon>
    </lineage>
</organism>
<evidence type="ECO:0000313" key="3">
    <source>
        <dbReference type="Proteomes" id="UP000046122"/>
    </source>
</evidence>
<dbReference type="Proteomes" id="UP000046122">
    <property type="component" value="Unassembled WGS sequence"/>
</dbReference>
<protein>
    <submittedName>
        <fullName evidence="2">Uncharacterized protein</fullName>
    </submittedName>
</protein>
<sequence length="215" mass="22983">MSLNGRSRLALLAAGIGGTAVAGFGFAFGRDIYKKTKKNVELIALLLAAVICPFIGGRGLVRGHDRGLFGTIFLTVLGSLLLIAAGLCAATLLMFGVLVLVTDGKLDNPFLLALLGAFVVTALLAGMGIVVGLVQRPKRLKAIAVGKFNERFLKENGFQETDGDDITHYDDSGQALRFLEAHQNRLVFMAVGRRGKRAFIDLDQDGRMVSYSGVK</sequence>
<evidence type="ECO:0000256" key="1">
    <source>
        <dbReference type="SAM" id="Phobius"/>
    </source>
</evidence>
<keyword evidence="1" id="KW-1133">Transmembrane helix</keyword>
<dbReference type="AlphaFoldDB" id="A0A090GEB5"/>
<feature type="transmembrane region" description="Helical" evidence="1">
    <location>
        <begin position="9"/>
        <end position="28"/>
    </location>
</feature>
<proteinExistence type="predicted"/>
<feature type="transmembrane region" description="Helical" evidence="1">
    <location>
        <begin position="68"/>
        <end position="98"/>
    </location>
</feature>
<accession>A0A090GEB5</accession>
<feature type="transmembrane region" description="Helical" evidence="1">
    <location>
        <begin position="40"/>
        <end position="61"/>
    </location>
</feature>
<name>A0A090GEB5_MESPL</name>